<dbReference type="Pfam" id="PF17954">
    <property type="entry name" value="Pirin_C_2"/>
    <property type="match status" value="1"/>
</dbReference>
<name>A0ABT0X6V2_9ACTN</name>
<reference evidence="5" key="1">
    <citation type="journal article" date="2023" name="Int. J. Syst. Evol. Microbiol.">
        <title>Streptomyces meridianus sp. nov. isolated from brackish water of the Tagus estuary in Alcochete, Portugal.</title>
        <authorList>
            <person name="Santos J.D.N."/>
            <person name="Klimek D."/>
            <person name="Calusinska M."/>
            <person name="Lobo Da Cunha A."/>
            <person name="Catita J."/>
            <person name="Goncalves H."/>
            <person name="Gonzalez I."/>
            <person name="Reyes F."/>
            <person name="Lage O.M."/>
        </authorList>
    </citation>
    <scope>NUCLEOTIDE SEQUENCE</scope>
    <source>
        <strain evidence="5">MTZ3.1</strain>
    </source>
</reference>
<keyword evidence="6" id="KW-1185">Reference proteome</keyword>
<organism evidence="5 6">
    <name type="scientific">Streptomyces meridianus</name>
    <dbReference type="NCBI Taxonomy" id="2938945"/>
    <lineage>
        <taxon>Bacteria</taxon>
        <taxon>Bacillati</taxon>
        <taxon>Actinomycetota</taxon>
        <taxon>Actinomycetes</taxon>
        <taxon>Kitasatosporales</taxon>
        <taxon>Streptomycetaceae</taxon>
        <taxon>Streptomyces</taxon>
    </lineage>
</organism>
<evidence type="ECO:0000313" key="5">
    <source>
        <dbReference type="EMBL" id="MCM2578070.1"/>
    </source>
</evidence>
<dbReference type="SUPFAM" id="SSF51182">
    <property type="entry name" value="RmlC-like cupins"/>
    <property type="match status" value="1"/>
</dbReference>
<evidence type="ECO:0000313" key="6">
    <source>
        <dbReference type="Proteomes" id="UP001167160"/>
    </source>
</evidence>
<dbReference type="Gene3D" id="2.60.120.10">
    <property type="entry name" value="Jelly Rolls"/>
    <property type="match status" value="2"/>
</dbReference>
<gene>
    <name evidence="5" type="ORF">M1E25_11995</name>
</gene>
<comment type="similarity">
    <text evidence="1 2">Belongs to the pirin family.</text>
</comment>
<dbReference type="InterPro" id="IPR012093">
    <property type="entry name" value="Pirin"/>
</dbReference>
<dbReference type="InterPro" id="IPR041602">
    <property type="entry name" value="Quercetinase_C"/>
</dbReference>
<evidence type="ECO:0000259" key="3">
    <source>
        <dbReference type="Pfam" id="PF02678"/>
    </source>
</evidence>
<feature type="domain" description="Quercetin 2,3-dioxygenase C-terminal cupin" evidence="4">
    <location>
        <begin position="152"/>
        <end position="217"/>
    </location>
</feature>
<evidence type="ECO:0000259" key="4">
    <source>
        <dbReference type="Pfam" id="PF17954"/>
    </source>
</evidence>
<accession>A0ABT0X6V2</accession>
<dbReference type="Pfam" id="PF02678">
    <property type="entry name" value="Pirin"/>
    <property type="match status" value="1"/>
</dbReference>
<dbReference type="RefSeq" id="WP_251413936.1">
    <property type="nucleotide sequence ID" value="NZ_JAMQGM010000025.1"/>
</dbReference>
<evidence type="ECO:0000256" key="1">
    <source>
        <dbReference type="ARBA" id="ARBA00008416"/>
    </source>
</evidence>
<protein>
    <submittedName>
        <fullName evidence="5">Pirin family protein</fullName>
    </submittedName>
</protein>
<dbReference type="PANTHER" id="PTHR43212">
    <property type="entry name" value="QUERCETIN 2,3-DIOXYGENASE"/>
    <property type="match status" value="1"/>
</dbReference>
<comment type="caution">
    <text evidence="5">The sequence shown here is derived from an EMBL/GenBank/DDBJ whole genome shotgun (WGS) entry which is preliminary data.</text>
</comment>
<dbReference type="Proteomes" id="UP001167160">
    <property type="component" value="Unassembled WGS sequence"/>
</dbReference>
<dbReference type="PANTHER" id="PTHR43212:SF3">
    <property type="entry name" value="QUERCETIN 2,3-DIOXYGENASE"/>
    <property type="match status" value="1"/>
</dbReference>
<proteinExistence type="inferred from homology"/>
<evidence type="ECO:0000256" key="2">
    <source>
        <dbReference type="RuleBase" id="RU003457"/>
    </source>
</evidence>
<dbReference type="EMBL" id="JAMQGM010000025">
    <property type="protein sequence ID" value="MCM2578070.1"/>
    <property type="molecule type" value="Genomic_DNA"/>
</dbReference>
<sequence>MIEVRKGSDRYRGADEATGIETRHAFSFSGFYDPDNVRFGSLVACNEERLPAGAGFGLHPHRDVEIVTWVVEGELAHEDSEGHTAVVRPGDVQRLSAGSGVRHVERNAGPDPLVFVQMWLVPEEFGGEPEYEVVRGIADATPYALDRARAVLHVRRLREGETGGLPNASHVHVHVVRGGVRLDGTGLGPGDAARITGCAGLSVQAGEAGAELLVWEMGAGPTAQP</sequence>
<feature type="domain" description="Pirin N-terminal" evidence="3">
    <location>
        <begin position="17"/>
        <end position="120"/>
    </location>
</feature>
<dbReference type="InterPro" id="IPR011051">
    <property type="entry name" value="RmlC_Cupin_sf"/>
</dbReference>
<dbReference type="InterPro" id="IPR014710">
    <property type="entry name" value="RmlC-like_jellyroll"/>
</dbReference>
<dbReference type="InterPro" id="IPR003829">
    <property type="entry name" value="Pirin_N_dom"/>
</dbReference>